<dbReference type="Pfam" id="PF13561">
    <property type="entry name" value="adh_short_C2"/>
    <property type="match status" value="1"/>
</dbReference>
<dbReference type="PRINTS" id="PR00081">
    <property type="entry name" value="GDHRDH"/>
</dbReference>
<dbReference type="InterPro" id="IPR036291">
    <property type="entry name" value="NAD(P)-bd_dom_sf"/>
</dbReference>
<dbReference type="PANTHER" id="PTHR43975">
    <property type="entry name" value="ZGC:101858"/>
    <property type="match status" value="1"/>
</dbReference>
<evidence type="ECO:0000313" key="1">
    <source>
        <dbReference type="EMBL" id="AWX99084.1"/>
    </source>
</evidence>
<dbReference type="AlphaFoldDB" id="A0A2Z4PNS5"/>
<proteinExistence type="predicted"/>
<dbReference type="OrthoDB" id="9803333at2"/>
<dbReference type="EMBL" id="CP016181">
    <property type="protein sequence ID" value="AWX99084.1"/>
    <property type="molecule type" value="Genomic_DNA"/>
</dbReference>
<dbReference type="Proteomes" id="UP000249898">
    <property type="component" value="Chromosome"/>
</dbReference>
<dbReference type="RefSeq" id="WP_112135564.1">
    <property type="nucleotide sequence ID" value="NZ_CAXBEN010000003.1"/>
</dbReference>
<evidence type="ECO:0000313" key="2">
    <source>
        <dbReference type="Proteomes" id="UP000249898"/>
    </source>
</evidence>
<reference evidence="1 2" key="1">
    <citation type="submission" date="2016-06" db="EMBL/GenBank/DDBJ databases">
        <title>The sequenced genome of the ice-adhering bacterium Marinomonas primoryensis, from Antarctica.</title>
        <authorList>
            <person name="Graham L."/>
            <person name="Vance T.D.R."/>
            <person name="Davies P.L."/>
        </authorList>
    </citation>
    <scope>NUCLEOTIDE SEQUENCE [LARGE SCALE GENOMIC DNA]</scope>
    <source>
        <strain evidence="1 2">AceL</strain>
    </source>
</reference>
<organism evidence="1 2">
    <name type="scientific">Marinomonas primoryensis</name>
    <dbReference type="NCBI Taxonomy" id="178399"/>
    <lineage>
        <taxon>Bacteria</taxon>
        <taxon>Pseudomonadati</taxon>
        <taxon>Pseudomonadota</taxon>
        <taxon>Gammaproteobacteria</taxon>
        <taxon>Oceanospirillales</taxon>
        <taxon>Oceanospirillaceae</taxon>
        <taxon>Marinomonas</taxon>
    </lineage>
</organism>
<dbReference type="PANTHER" id="PTHR43975:SF2">
    <property type="entry name" value="EG:BACR7A4.14 PROTEIN-RELATED"/>
    <property type="match status" value="1"/>
</dbReference>
<name>A0A2Z4PNS5_9GAMM</name>
<dbReference type="SUPFAM" id="SSF51735">
    <property type="entry name" value="NAD(P)-binding Rossmann-fold domains"/>
    <property type="match status" value="1"/>
</dbReference>
<dbReference type="CDD" id="cd05233">
    <property type="entry name" value="SDR_c"/>
    <property type="match status" value="1"/>
</dbReference>
<protein>
    <submittedName>
        <fullName evidence="1">Short-chain dehydrogenase</fullName>
    </submittedName>
</protein>
<dbReference type="Gene3D" id="3.40.50.720">
    <property type="entry name" value="NAD(P)-binding Rossmann-like Domain"/>
    <property type="match status" value="1"/>
</dbReference>
<gene>
    <name evidence="1" type="ORF">A8139_03020</name>
</gene>
<sequence>MNQKTFLITGATSGIGFTLAKHCVDLGHNVIITGRDQSKLDRVSVALGVTGYLVDNADMGQIRWLGETLKSEGKVIDGVVLNAGIFYPDVFSETTPDAFDTTMTINTKGPFFTLQALLPSLAKPASVVFISSIAVTKSFEGCATYAASKAAFEAIVRVANMELANTEVRINIVRPGVTATEIQSKAGMTKEQEDSLFESLRATPLGRGLNSADHVGAIMYLLGDDSIALRNAVIEVEGGYLL</sequence>
<accession>A0A2Z4PNS5</accession>
<dbReference type="InterPro" id="IPR002347">
    <property type="entry name" value="SDR_fam"/>
</dbReference>